<dbReference type="CDD" id="cd07812">
    <property type="entry name" value="SRPBCC"/>
    <property type="match status" value="1"/>
</dbReference>
<dbReference type="InterPro" id="IPR019587">
    <property type="entry name" value="Polyketide_cyclase/dehydratase"/>
</dbReference>
<organism evidence="1 2">
    <name type="scientific">Rubrobacter tropicus</name>
    <dbReference type="NCBI Taxonomy" id="2653851"/>
    <lineage>
        <taxon>Bacteria</taxon>
        <taxon>Bacillati</taxon>
        <taxon>Actinomycetota</taxon>
        <taxon>Rubrobacteria</taxon>
        <taxon>Rubrobacterales</taxon>
        <taxon>Rubrobacteraceae</taxon>
        <taxon>Rubrobacter</taxon>
    </lineage>
</organism>
<proteinExistence type="predicted"/>
<dbReference type="Gene3D" id="3.30.530.20">
    <property type="match status" value="1"/>
</dbReference>
<dbReference type="AlphaFoldDB" id="A0A6G8Q5G0"/>
<dbReference type="SUPFAM" id="SSF55961">
    <property type="entry name" value="Bet v1-like"/>
    <property type="match status" value="1"/>
</dbReference>
<dbReference type="EMBL" id="CP045119">
    <property type="protein sequence ID" value="QIN81678.1"/>
    <property type="molecule type" value="Genomic_DNA"/>
</dbReference>
<dbReference type="KEGG" id="rub:GBA63_02800"/>
<gene>
    <name evidence="1" type="ORF">GBA63_02800</name>
</gene>
<evidence type="ECO:0000313" key="1">
    <source>
        <dbReference type="EMBL" id="QIN81678.1"/>
    </source>
</evidence>
<dbReference type="Pfam" id="PF10604">
    <property type="entry name" value="Polyketide_cyc2"/>
    <property type="match status" value="1"/>
</dbReference>
<sequence>MTRIHNTVRIEKPVQRVYDYVTTPGNWPAWHPSSLGVSGATDHSLGPGERVTEEFRVARRRGRVVWTVREREAPRRWVIDGRVEGGGSGTIVYALTPDANGTTFERDLVYAMPNRLMALLDRLVLRRRVEAESIEALRRLKGELEREAV</sequence>
<keyword evidence="2" id="KW-1185">Reference proteome</keyword>
<accession>A0A6G8Q5G0</accession>
<dbReference type="Proteomes" id="UP000501452">
    <property type="component" value="Chromosome"/>
</dbReference>
<dbReference type="InterPro" id="IPR023393">
    <property type="entry name" value="START-like_dom_sf"/>
</dbReference>
<name>A0A6G8Q5G0_9ACTN</name>
<reference evidence="1 2" key="1">
    <citation type="submission" date="2019-10" db="EMBL/GenBank/DDBJ databases">
        <title>Rubrobacter sp nov SCSIO 52090 isolated from a deep-sea sediment in the South China Sea.</title>
        <authorList>
            <person name="Chen R.W."/>
        </authorList>
    </citation>
    <scope>NUCLEOTIDE SEQUENCE [LARGE SCALE GENOMIC DNA]</scope>
    <source>
        <strain evidence="1 2">SCSIO 52909</strain>
    </source>
</reference>
<evidence type="ECO:0000313" key="2">
    <source>
        <dbReference type="Proteomes" id="UP000501452"/>
    </source>
</evidence>
<dbReference type="RefSeq" id="WP_166173297.1">
    <property type="nucleotide sequence ID" value="NZ_CP045119.1"/>
</dbReference>
<protein>
    <submittedName>
        <fullName evidence="1">SRPBCC family protein</fullName>
    </submittedName>
</protein>